<dbReference type="AlphaFoldDB" id="A0A0E9UR73"/>
<accession>A0A0E9UR73</accession>
<organism evidence="1">
    <name type="scientific">Anguilla anguilla</name>
    <name type="common">European freshwater eel</name>
    <name type="synonym">Muraena anguilla</name>
    <dbReference type="NCBI Taxonomy" id="7936"/>
    <lineage>
        <taxon>Eukaryota</taxon>
        <taxon>Metazoa</taxon>
        <taxon>Chordata</taxon>
        <taxon>Craniata</taxon>
        <taxon>Vertebrata</taxon>
        <taxon>Euteleostomi</taxon>
        <taxon>Actinopterygii</taxon>
        <taxon>Neopterygii</taxon>
        <taxon>Teleostei</taxon>
        <taxon>Anguilliformes</taxon>
        <taxon>Anguillidae</taxon>
        <taxon>Anguilla</taxon>
    </lineage>
</organism>
<protein>
    <submittedName>
        <fullName evidence="1">Uncharacterized protein</fullName>
    </submittedName>
</protein>
<proteinExistence type="predicted"/>
<name>A0A0E9UR73_ANGAN</name>
<reference evidence="1" key="2">
    <citation type="journal article" date="2015" name="Fish Shellfish Immunol.">
        <title>Early steps in the European eel (Anguilla anguilla)-Vibrio vulnificus interaction in the gills: Role of the RtxA13 toxin.</title>
        <authorList>
            <person name="Callol A."/>
            <person name="Pajuelo D."/>
            <person name="Ebbesson L."/>
            <person name="Teles M."/>
            <person name="MacKenzie S."/>
            <person name="Amaro C."/>
        </authorList>
    </citation>
    <scope>NUCLEOTIDE SEQUENCE</scope>
</reference>
<dbReference type="EMBL" id="GBXM01040213">
    <property type="protein sequence ID" value="JAH68364.1"/>
    <property type="molecule type" value="Transcribed_RNA"/>
</dbReference>
<sequence length="41" mass="4526">MGTDRFCPLKSATTQSTMASGNKSTGYWLSTHKPLDNFLCE</sequence>
<evidence type="ECO:0000313" key="1">
    <source>
        <dbReference type="EMBL" id="JAH68364.1"/>
    </source>
</evidence>
<reference evidence="1" key="1">
    <citation type="submission" date="2014-11" db="EMBL/GenBank/DDBJ databases">
        <authorList>
            <person name="Amaro Gonzalez C."/>
        </authorList>
    </citation>
    <scope>NUCLEOTIDE SEQUENCE</scope>
</reference>